<keyword evidence="1" id="KW-0812">Transmembrane</keyword>
<evidence type="ECO:0000313" key="3">
    <source>
        <dbReference type="EMBL" id="KAF2157202.1"/>
    </source>
</evidence>
<dbReference type="InterPro" id="IPR039535">
    <property type="entry name" value="ASST-like"/>
</dbReference>
<evidence type="ECO:0000256" key="2">
    <source>
        <dbReference type="SAM" id="SignalP"/>
    </source>
</evidence>
<reference evidence="3" key="1">
    <citation type="journal article" date="2020" name="Stud. Mycol.">
        <title>101 Dothideomycetes genomes: a test case for predicting lifestyles and emergence of pathogens.</title>
        <authorList>
            <person name="Haridas S."/>
            <person name="Albert R."/>
            <person name="Binder M."/>
            <person name="Bloem J."/>
            <person name="Labutti K."/>
            <person name="Salamov A."/>
            <person name="Andreopoulos B."/>
            <person name="Baker S."/>
            <person name="Barry K."/>
            <person name="Bills G."/>
            <person name="Bluhm B."/>
            <person name="Cannon C."/>
            <person name="Castanera R."/>
            <person name="Culley D."/>
            <person name="Daum C."/>
            <person name="Ezra D."/>
            <person name="Gonzalez J."/>
            <person name="Henrissat B."/>
            <person name="Kuo A."/>
            <person name="Liang C."/>
            <person name="Lipzen A."/>
            <person name="Lutzoni F."/>
            <person name="Magnuson J."/>
            <person name="Mondo S."/>
            <person name="Nolan M."/>
            <person name="Ohm R."/>
            <person name="Pangilinan J."/>
            <person name="Park H.-J."/>
            <person name="Ramirez L."/>
            <person name="Alfaro M."/>
            <person name="Sun H."/>
            <person name="Tritt A."/>
            <person name="Yoshinaga Y."/>
            <person name="Zwiers L.-H."/>
            <person name="Turgeon B."/>
            <person name="Goodwin S."/>
            <person name="Spatafora J."/>
            <person name="Crous P."/>
            <person name="Grigoriev I."/>
        </authorList>
    </citation>
    <scope>NUCLEOTIDE SEQUENCE</scope>
    <source>
        <strain evidence="3">CBS 260.36</strain>
    </source>
</reference>
<feature type="transmembrane region" description="Helical" evidence="1">
    <location>
        <begin position="600"/>
        <end position="621"/>
    </location>
</feature>
<keyword evidence="2" id="KW-0732">Signal</keyword>
<dbReference type="InterPro" id="IPR053143">
    <property type="entry name" value="Arylsulfate_ST"/>
</dbReference>
<dbReference type="EMBL" id="ML996081">
    <property type="protein sequence ID" value="KAF2157202.1"/>
    <property type="molecule type" value="Genomic_DNA"/>
</dbReference>
<evidence type="ECO:0008006" key="5">
    <source>
        <dbReference type="Google" id="ProtNLM"/>
    </source>
</evidence>
<dbReference type="Pfam" id="PF14269">
    <property type="entry name" value="Arylsulfotran_2"/>
    <property type="match status" value="1"/>
</dbReference>
<name>A0A9P4JBT3_9PEZI</name>
<accession>A0A9P4JBT3</accession>
<evidence type="ECO:0000313" key="4">
    <source>
        <dbReference type="Proteomes" id="UP000799439"/>
    </source>
</evidence>
<dbReference type="PANTHER" id="PTHR35340">
    <property type="entry name" value="PQQ ENZYME REPEAT PROTEIN-RELATED"/>
    <property type="match status" value="1"/>
</dbReference>
<dbReference type="AlphaFoldDB" id="A0A9P4JBT3"/>
<feature type="chain" id="PRO_5040108133" description="ASST-domain-containing protein" evidence="2">
    <location>
        <begin position="39"/>
        <end position="670"/>
    </location>
</feature>
<protein>
    <recommendedName>
        <fullName evidence="5">ASST-domain-containing protein</fullName>
    </recommendedName>
</protein>
<evidence type="ECO:0000256" key="1">
    <source>
        <dbReference type="SAM" id="Phobius"/>
    </source>
</evidence>
<feature type="signal peptide" evidence="2">
    <location>
        <begin position="1"/>
        <end position="38"/>
    </location>
</feature>
<dbReference type="PANTHER" id="PTHR35340:SF9">
    <property type="entry name" value="ASST-DOMAIN-CONTAINING PROTEIN"/>
    <property type="match status" value="1"/>
</dbReference>
<sequence length="670" mass="74413">MTRSLTYAPAHASSGRATHHLLGLPLLIFLLLLHGVVGDLNNDTSPTHIFRSRPDLHAPIIDMKILRPELVTPGYVFIAPYRNRDPGAYIYDNFGDLIWSSAGESGPKVAHAPHTCQYHGETHLCFFQGEQHQGFARGHGTIMDKHYRVVKIIDSSGAGASSDMHEFRIAPHSNGTTALTTIYQPRMFDLTANPKFRIKGGMGWIVEGVFQEVEIDTGKVIFEWRSTDHLDPSLSYTFPATTDTSGNGLTEDTPWDYFHINSIDKNEEGDYLVSARHMAGIYKISGVDGHIIWELGGANPTFNQTNFNFSSQHHARWLKENGTHTLLSFFDNGSNTFNVTNKFSHGYIISINHLTNEATAVKSWGAPEPGGGLSSGSQGSVQLLPGGNVHIGWGEHAYFSEHTWDGAPVQYGQMADRSSNVMIYRSYKFNWTGIPLNKPALWTYAKRPDARNGMVFYTSWNGATEVASWNFYVSNSSSGPFGLVGSAEKRGFETTMRTDLVFGWAFAEAVDKDGRALERSQIAKTFIPSSSLAPYCDDSSCLRAQHVEDDEYDIEAIEDYVVDWEHLSPNRGFNTSQYYAEIPDETFLIVRRDTIDVGSLVLGMVLSMLLVAAALFGFYIFTTAGRPWSRKIKQVLPPGLAKSSAALGRYAYSRLSGEGEKDHDEDVMPR</sequence>
<keyword evidence="1" id="KW-0472">Membrane</keyword>
<dbReference type="Proteomes" id="UP000799439">
    <property type="component" value="Unassembled WGS sequence"/>
</dbReference>
<proteinExistence type="predicted"/>
<keyword evidence="1" id="KW-1133">Transmembrane helix</keyword>
<dbReference type="OrthoDB" id="5427350at2759"/>
<organism evidence="3 4">
    <name type="scientific">Myriangium duriaei CBS 260.36</name>
    <dbReference type="NCBI Taxonomy" id="1168546"/>
    <lineage>
        <taxon>Eukaryota</taxon>
        <taxon>Fungi</taxon>
        <taxon>Dikarya</taxon>
        <taxon>Ascomycota</taxon>
        <taxon>Pezizomycotina</taxon>
        <taxon>Dothideomycetes</taxon>
        <taxon>Dothideomycetidae</taxon>
        <taxon>Myriangiales</taxon>
        <taxon>Myriangiaceae</taxon>
        <taxon>Myriangium</taxon>
    </lineage>
</organism>
<keyword evidence="4" id="KW-1185">Reference proteome</keyword>
<gene>
    <name evidence="3" type="ORF">K461DRAFT_218101</name>
</gene>
<comment type="caution">
    <text evidence="3">The sequence shown here is derived from an EMBL/GenBank/DDBJ whole genome shotgun (WGS) entry which is preliminary data.</text>
</comment>